<dbReference type="Proteomes" id="UP000479000">
    <property type="component" value="Unassembled WGS sequence"/>
</dbReference>
<keyword evidence="3" id="KW-1185">Reference proteome</keyword>
<sequence>MKARFLQIITNHSANIMPCDASKRFATLFGIFFRIIYKCQPKGVYWPENYCRILLPGILQIAKSPIRQLHGISNKDIIDDKTTKGKRHVREIGNRRNDDPSHSKSKVNHESFSRETEVAPGVPWRSRRGIVYVQGYGRIRRPGKIIKKNPAKRLESRKARITQIMDPAHRLAFSSVEVLDCKNFQQEKLQGPSR</sequence>
<evidence type="ECO:0000256" key="1">
    <source>
        <dbReference type="SAM" id="MobiDB-lite"/>
    </source>
</evidence>
<gene>
    <name evidence="2" type="ORF">NTEN_LOCUS15435</name>
</gene>
<evidence type="ECO:0000313" key="3">
    <source>
        <dbReference type="Proteomes" id="UP000479000"/>
    </source>
</evidence>
<proteinExistence type="predicted"/>
<feature type="region of interest" description="Disordered" evidence="1">
    <location>
        <begin position="82"/>
        <end position="114"/>
    </location>
</feature>
<name>A0A6H5H4N8_9HEMI</name>
<evidence type="ECO:0000313" key="2">
    <source>
        <dbReference type="EMBL" id="CAB0010390.1"/>
    </source>
</evidence>
<dbReference type="AlphaFoldDB" id="A0A6H5H4N8"/>
<protein>
    <submittedName>
        <fullName evidence="2">Uncharacterized protein</fullName>
    </submittedName>
</protein>
<reference evidence="2 3" key="1">
    <citation type="submission" date="2020-02" db="EMBL/GenBank/DDBJ databases">
        <authorList>
            <person name="Ferguson B K."/>
        </authorList>
    </citation>
    <scope>NUCLEOTIDE SEQUENCE [LARGE SCALE GENOMIC DNA]</scope>
</reference>
<organism evidence="2 3">
    <name type="scientific">Nesidiocoris tenuis</name>
    <dbReference type="NCBI Taxonomy" id="355587"/>
    <lineage>
        <taxon>Eukaryota</taxon>
        <taxon>Metazoa</taxon>
        <taxon>Ecdysozoa</taxon>
        <taxon>Arthropoda</taxon>
        <taxon>Hexapoda</taxon>
        <taxon>Insecta</taxon>
        <taxon>Pterygota</taxon>
        <taxon>Neoptera</taxon>
        <taxon>Paraneoptera</taxon>
        <taxon>Hemiptera</taxon>
        <taxon>Heteroptera</taxon>
        <taxon>Panheteroptera</taxon>
        <taxon>Cimicomorpha</taxon>
        <taxon>Miridae</taxon>
        <taxon>Dicyphina</taxon>
        <taxon>Nesidiocoris</taxon>
    </lineage>
</organism>
<accession>A0A6H5H4N8</accession>
<feature type="compositionally biased region" description="Basic and acidic residues" evidence="1">
    <location>
        <begin position="90"/>
        <end position="114"/>
    </location>
</feature>
<dbReference type="EMBL" id="CADCXU010023023">
    <property type="protein sequence ID" value="CAB0010390.1"/>
    <property type="molecule type" value="Genomic_DNA"/>
</dbReference>